<proteinExistence type="predicted"/>
<dbReference type="SMART" id="SM00367">
    <property type="entry name" value="LRR_CC"/>
    <property type="match status" value="5"/>
</dbReference>
<protein>
    <submittedName>
        <fullName evidence="1">Leucine rich repeat domain containing protein</fullName>
    </submittedName>
</protein>
<sequence length="431" mass="47755">VPLKEKCVEFICTDESWKAPHIARKLPALPIEVIERILLYLHRTERLTLEALEFFKAFPVETLFLSNIRAVEDTWLDVLKGYSSLTYLDLSNSYRITDTGLAECLKCMPQLRSLFVDRCKRITDAGLAPLGTHCPNLRRVHVGGTMITYYALAALNSLEDLQDVSVNGTRFPDKALYTLLKRKEAPDSWAEEDYGEVRQLTDFQASRTLVRDDGVRLLKGLGASLHTLNLAFNPGIADWSFLGSLASLTHLDISLNVGFTDQFAADVGKLSSLTLLNLSKTELTDEGIPALMELSQLRSLDVGKTAITHRALGPGLAKLPNLTALSLPYTNVGGKFSRYLTVLHRLTSFKTTGLLELAKGRYPHLTALDVGCDQLTDSGLAHIGELAALRNFNMWNTKVTNQGAELVQQLTGLVLDDLMNTSQGTYLFVRK</sequence>
<dbReference type="Proteomes" id="UP000011083">
    <property type="component" value="Unassembled WGS sequence"/>
</dbReference>
<organism evidence="1 2">
    <name type="scientific">Acanthamoeba castellanii (strain ATCC 30010 / Neff)</name>
    <dbReference type="NCBI Taxonomy" id="1257118"/>
    <lineage>
        <taxon>Eukaryota</taxon>
        <taxon>Amoebozoa</taxon>
        <taxon>Discosea</taxon>
        <taxon>Longamoebia</taxon>
        <taxon>Centramoebida</taxon>
        <taxon>Acanthamoebidae</taxon>
        <taxon>Acanthamoeba</taxon>
    </lineage>
</organism>
<dbReference type="KEGG" id="acan:ACA1_072370"/>
<dbReference type="Gene3D" id="3.80.10.10">
    <property type="entry name" value="Ribonuclease Inhibitor"/>
    <property type="match status" value="3"/>
</dbReference>
<dbReference type="InterPro" id="IPR006553">
    <property type="entry name" value="Leu-rich_rpt_Cys-con_subtyp"/>
</dbReference>
<dbReference type="PANTHER" id="PTHR13318">
    <property type="entry name" value="PARTNER OF PAIRED, ISOFORM B-RELATED"/>
    <property type="match status" value="1"/>
</dbReference>
<dbReference type="GeneID" id="14924596"/>
<name>L8HEP0_ACACF</name>
<feature type="non-terminal residue" evidence="1">
    <location>
        <position position="431"/>
    </location>
</feature>
<dbReference type="GO" id="GO:0031146">
    <property type="term" value="P:SCF-dependent proteasomal ubiquitin-dependent protein catabolic process"/>
    <property type="evidence" value="ECO:0007669"/>
    <property type="project" value="TreeGrafter"/>
</dbReference>
<dbReference type="STRING" id="1257118.L8HEP0"/>
<dbReference type="OMA" id="ICTDESW"/>
<reference evidence="1 2" key="1">
    <citation type="journal article" date="2013" name="Genome Biol.">
        <title>Genome of Acanthamoeba castellanii highlights extensive lateral gene transfer and early evolution of tyrosine kinase signaling.</title>
        <authorList>
            <person name="Clarke M."/>
            <person name="Lohan A.J."/>
            <person name="Liu B."/>
            <person name="Lagkouvardos I."/>
            <person name="Roy S."/>
            <person name="Zafar N."/>
            <person name="Bertelli C."/>
            <person name="Schilde C."/>
            <person name="Kianianmomeni A."/>
            <person name="Burglin T.R."/>
            <person name="Frech C."/>
            <person name="Turcotte B."/>
            <person name="Kopec K.O."/>
            <person name="Synnott J.M."/>
            <person name="Choo C."/>
            <person name="Paponov I."/>
            <person name="Finkler A."/>
            <person name="Soon Heng Tan C."/>
            <person name="Hutchins A.P."/>
            <person name="Weinmeier T."/>
            <person name="Rattei T."/>
            <person name="Chu J.S."/>
            <person name="Gimenez G."/>
            <person name="Irimia M."/>
            <person name="Rigden D.J."/>
            <person name="Fitzpatrick D.A."/>
            <person name="Lorenzo-Morales J."/>
            <person name="Bateman A."/>
            <person name="Chiu C.H."/>
            <person name="Tang P."/>
            <person name="Hegemann P."/>
            <person name="Fromm H."/>
            <person name="Raoult D."/>
            <person name="Greub G."/>
            <person name="Miranda-Saavedra D."/>
            <person name="Chen N."/>
            <person name="Nash P."/>
            <person name="Ginger M.L."/>
            <person name="Horn M."/>
            <person name="Schaap P."/>
            <person name="Caler L."/>
            <person name="Loftus B."/>
        </authorList>
    </citation>
    <scope>NUCLEOTIDE SEQUENCE [LARGE SCALE GENOMIC DNA]</scope>
    <source>
        <strain evidence="1 2">Neff</strain>
    </source>
</reference>
<dbReference type="RefSeq" id="XP_004353143.1">
    <property type="nucleotide sequence ID" value="XM_004353091.1"/>
</dbReference>
<keyword evidence="2" id="KW-1185">Reference proteome</keyword>
<dbReference type="InterPro" id="IPR032675">
    <property type="entry name" value="LRR_dom_sf"/>
</dbReference>
<dbReference type="EMBL" id="KB007857">
    <property type="protein sequence ID" value="ELR23615.1"/>
    <property type="molecule type" value="Genomic_DNA"/>
</dbReference>
<evidence type="ECO:0000313" key="1">
    <source>
        <dbReference type="EMBL" id="ELR23615.1"/>
    </source>
</evidence>
<dbReference type="AlphaFoldDB" id="L8HEP0"/>
<evidence type="ECO:0000313" key="2">
    <source>
        <dbReference type="Proteomes" id="UP000011083"/>
    </source>
</evidence>
<dbReference type="Pfam" id="PF13516">
    <property type="entry name" value="LRR_6"/>
    <property type="match status" value="1"/>
</dbReference>
<dbReference type="InterPro" id="IPR001611">
    <property type="entry name" value="Leu-rich_rpt"/>
</dbReference>
<dbReference type="VEuPathDB" id="AmoebaDB:ACA1_072370"/>
<dbReference type="OrthoDB" id="2155206at2759"/>
<dbReference type="SUPFAM" id="SSF52047">
    <property type="entry name" value="RNI-like"/>
    <property type="match status" value="1"/>
</dbReference>
<gene>
    <name evidence="1" type="ORF">ACA1_072370</name>
</gene>
<dbReference type="GO" id="GO:0019005">
    <property type="term" value="C:SCF ubiquitin ligase complex"/>
    <property type="evidence" value="ECO:0007669"/>
    <property type="project" value="TreeGrafter"/>
</dbReference>
<accession>L8HEP0</accession>